<evidence type="ECO:0000256" key="3">
    <source>
        <dbReference type="ARBA" id="ARBA00034247"/>
    </source>
</evidence>
<dbReference type="AlphaFoldDB" id="A0A2K8UEL5"/>
<feature type="domain" description="Response regulatory" evidence="5">
    <location>
        <begin position="12"/>
        <end position="128"/>
    </location>
</feature>
<keyword evidence="9" id="KW-1185">Reference proteome</keyword>
<dbReference type="InterPro" id="IPR050469">
    <property type="entry name" value="Diguanylate_Cyclase"/>
</dbReference>
<dbReference type="SUPFAM" id="SSF55073">
    <property type="entry name" value="Nucleotide cyclase"/>
    <property type="match status" value="1"/>
</dbReference>
<keyword evidence="4" id="KW-0597">Phosphoprotein</keyword>
<feature type="domain" description="GGDEF" evidence="7">
    <location>
        <begin position="307"/>
        <end position="436"/>
    </location>
</feature>
<dbReference type="EMBL" id="CP020370">
    <property type="protein sequence ID" value="AUB83992.1"/>
    <property type="molecule type" value="Genomic_DNA"/>
</dbReference>
<dbReference type="Gene3D" id="3.30.70.270">
    <property type="match status" value="1"/>
</dbReference>
<dbReference type="SMART" id="SM00091">
    <property type="entry name" value="PAS"/>
    <property type="match status" value="1"/>
</dbReference>
<dbReference type="InterPro" id="IPR013655">
    <property type="entry name" value="PAS_fold_3"/>
</dbReference>
<dbReference type="SMART" id="SM00448">
    <property type="entry name" value="REC"/>
    <property type="match status" value="1"/>
</dbReference>
<dbReference type="OrthoDB" id="5623169at2"/>
<evidence type="ECO:0000256" key="1">
    <source>
        <dbReference type="ARBA" id="ARBA00001946"/>
    </source>
</evidence>
<sequence>MRRPTVMNASLKLLVIEDDQADYLLITRHLRRAGLTVACTRAASTLELAAALETGPWDAVLADYYLPGMEFGPTLDLIHRQWPDLPVILVSGAVGEERAVELLRLGVGDFVLKDHLARLAPAIERCLREAADQCARRAAETALRESEERLRLALEGGDLGMWDWQVPDDTLVVNARWAAMLGSRLAEIPPTRGAWEARVHPEDLSALREAFAALLEGRLPVFQIDHRLRHQDGHWVWIAARGKVIGRDPEGRPLRVCGTHQDVSERRRLEHELRQLAITDPLTGAYNRRHFIQALETETRRVQRYQRPLTLIMFDLDDFKAINDTQGHDRGDAILAAVVAQIGARLRGSDTFARWGGEEFMVLLPETTLTQAATLTETFREGLHALPNPGPRTLTASFGVAEYRPEETLDQWLKRVDDLVFQAKREGRDRIVGAAP</sequence>
<dbReference type="PANTHER" id="PTHR45138:SF9">
    <property type="entry name" value="DIGUANYLATE CYCLASE DGCM-RELATED"/>
    <property type="match status" value="1"/>
</dbReference>
<evidence type="ECO:0000313" key="8">
    <source>
        <dbReference type="EMBL" id="AUB83992.1"/>
    </source>
</evidence>
<dbReference type="PROSITE" id="PS50887">
    <property type="entry name" value="GGDEF"/>
    <property type="match status" value="1"/>
</dbReference>
<evidence type="ECO:0000256" key="2">
    <source>
        <dbReference type="ARBA" id="ARBA00012528"/>
    </source>
</evidence>
<dbReference type="InterPro" id="IPR001789">
    <property type="entry name" value="Sig_transdc_resp-reg_receiver"/>
</dbReference>
<dbReference type="Proteomes" id="UP000232638">
    <property type="component" value="Chromosome"/>
</dbReference>
<protein>
    <recommendedName>
        <fullName evidence="2">diguanylate cyclase</fullName>
        <ecNumber evidence="2">2.7.7.65</ecNumber>
    </recommendedName>
</protein>
<dbReference type="KEGG" id="tsy:THSYN_25695"/>
<feature type="modified residue" description="4-aspartylphosphate" evidence="4">
    <location>
        <position position="63"/>
    </location>
</feature>
<dbReference type="SUPFAM" id="SSF55785">
    <property type="entry name" value="PYP-like sensor domain (PAS domain)"/>
    <property type="match status" value="1"/>
</dbReference>
<dbReference type="Pfam" id="PF00072">
    <property type="entry name" value="Response_reg"/>
    <property type="match status" value="1"/>
</dbReference>
<evidence type="ECO:0000259" key="5">
    <source>
        <dbReference type="PROSITE" id="PS50110"/>
    </source>
</evidence>
<dbReference type="InterPro" id="IPR000014">
    <property type="entry name" value="PAS"/>
</dbReference>
<feature type="domain" description="PAC" evidence="6">
    <location>
        <begin position="222"/>
        <end position="275"/>
    </location>
</feature>
<dbReference type="InterPro" id="IPR000160">
    <property type="entry name" value="GGDEF_dom"/>
</dbReference>
<evidence type="ECO:0000256" key="4">
    <source>
        <dbReference type="PROSITE-ProRule" id="PRU00169"/>
    </source>
</evidence>
<dbReference type="SMART" id="SM00267">
    <property type="entry name" value="GGDEF"/>
    <property type="match status" value="1"/>
</dbReference>
<dbReference type="EC" id="2.7.7.65" evidence="2"/>
<dbReference type="Pfam" id="PF00990">
    <property type="entry name" value="GGDEF"/>
    <property type="match status" value="1"/>
</dbReference>
<dbReference type="SUPFAM" id="SSF52172">
    <property type="entry name" value="CheY-like"/>
    <property type="match status" value="1"/>
</dbReference>
<dbReference type="CDD" id="cd01949">
    <property type="entry name" value="GGDEF"/>
    <property type="match status" value="1"/>
</dbReference>
<dbReference type="PROSITE" id="PS50110">
    <property type="entry name" value="RESPONSE_REGULATORY"/>
    <property type="match status" value="1"/>
</dbReference>
<dbReference type="InterPro" id="IPR043128">
    <property type="entry name" value="Rev_trsase/Diguanyl_cyclase"/>
</dbReference>
<comment type="cofactor">
    <cofactor evidence="1">
        <name>Mg(2+)</name>
        <dbReference type="ChEBI" id="CHEBI:18420"/>
    </cofactor>
</comment>
<dbReference type="InterPro" id="IPR011006">
    <property type="entry name" value="CheY-like_superfamily"/>
</dbReference>
<dbReference type="Pfam" id="PF08447">
    <property type="entry name" value="PAS_3"/>
    <property type="match status" value="1"/>
</dbReference>
<dbReference type="GO" id="GO:0052621">
    <property type="term" value="F:diguanylate cyclase activity"/>
    <property type="evidence" value="ECO:0007669"/>
    <property type="project" value="UniProtKB-EC"/>
</dbReference>
<name>A0A2K8UEL5_9GAMM</name>
<dbReference type="InterPro" id="IPR029787">
    <property type="entry name" value="Nucleotide_cyclase"/>
</dbReference>
<dbReference type="InterPro" id="IPR000700">
    <property type="entry name" value="PAS-assoc_C"/>
</dbReference>
<reference evidence="8 9" key="1">
    <citation type="submission" date="2017-03" db="EMBL/GenBank/DDBJ databases">
        <title>Complete genome sequence of Candidatus 'Thiodictyon syntrophicum' sp. nov. strain Cad16T, a photolithoautotroph purple sulfur bacterium isolated from an alpine meromictic lake.</title>
        <authorList>
            <person name="Luedin S.M."/>
            <person name="Pothier J.F."/>
            <person name="Danza F."/>
            <person name="Storelli N."/>
            <person name="Wittwer M."/>
            <person name="Tonolla M."/>
        </authorList>
    </citation>
    <scope>NUCLEOTIDE SEQUENCE [LARGE SCALE GENOMIC DNA]</scope>
    <source>
        <strain evidence="8 9">Cad16T</strain>
    </source>
</reference>
<evidence type="ECO:0000313" key="9">
    <source>
        <dbReference type="Proteomes" id="UP000232638"/>
    </source>
</evidence>
<dbReference type="NCBIfam" id="TIGR00254">
    <property type="entry name" value="GGDEF"/>
    <property type="match status" value="1"/>
</dbReference>
<dbReference type="GO" id="GO:0000160">
    <property type="term" value="P:phosphorelay signal transduction system"/>
    <property type="evidence" value="ECO:0007669"/>
    <property type="project" value="InterPro"/>
</dbReference>
<evidence type="ECO:0000259" key="6">
    <source>
        <dbReference type="PROSITE" id="PS50113"/>
    </source>
</evidence>
<dbReference type="InterPro" id="IPR035965">
    <property type="entry name" value="PAS-like_dom_sf"/>
</dbReference>
<evidence type="ECO:0000259" key="7">
    <source>
        <dbReference type="PROSITE" id="PS50887"/>
    </source>
</evidence>
<gene>
    <name evidence="8" type="ORF">THSYN_25695</name>
</gene>
<dbReference type="Gene3D" id="3.40.50.2300">
    <property type="match status" value="1"/>
</dbReference>
<dbReference type="PROSITE" id="PS50113">
    <property type="entry name" value="PAC"/>
    <property type="match status" value="1"/>
</dbReference>
<dbReference type="Gene3D" id="3.30.450.20">
    <property type="entry name" value="PAS domain"/>
    <property type="match status" value="1"/>
</dbReference>
<dbReference type="FunFam" id="3.30.70.270:FF:000001">
    <property type="entry name" value="Diguanylate cyclase domain protein"/>
    <property type="match status" value="1"/>
</dbReference>
<dbReference type="CDD" id="cd00130">
    <property type="entry name" value="PAS"/>
    <property type="match status" value="1"/>
</dbReference>
<accession>A0A2K8UEL5</accession>
<dbReference type="SMART" id="SM00086">
    <property type="entry name" value="PAC"/>
    <property type="match status" value="1"/>
</dbReference>
<dbReference type="NCBIfam" id="TIGR00229">
    <property type="entry name" value="sensory_box"/>
    <property type="match status" value="1"/>
</dbReference>
<dbReference type="CDD" id="cd00156">
    <property type="entry name" value="REC"/>
    <property type="match status" value="1"/>
</dbReference>
<organism evidence="8 9">
    <name type="scientific">Candidatus Thiodictyon syntrophicum</name>
    <dbReference type="NCBI Taxonomy" id="1166950"/>
    <lineage>
        <taxon>Bacteria</taxon>
        <taxon>Pseudomonadati</taxon>
        <taxon>Pseudomonadota</taxon>
        <taxon>Gammaproteobacteria</taxon>
        <taxon>Chromatiales</taxon>
        <taxon>Chromatiaceae</taxon>
        <taxon>Thiodictyon</taxon>
    </lineage>
</organism>
<dbReference type="InterPro" id="IPR001610">
    <property type="entry name" value="PAC"/>
</dbReference>
<proteinExistence type="predicted"/>
<comment type="catalytic activity">
    <reaction evidence="3">
        <text>2 GTP = 3',3'-c-di-GMP + 2 diphosphate</text>
        <dbReference type="Rhea" id="RHEA:24898"/>
        <dbReference type="ChEBI" id="CHEBI:33019"/>
        <dbReference type="ChEBI" id="CHEBI:37565"/>
        <dbReference type="ChEBI" id="CHEBI:58805"/>
        <dbReference type="EC" id="2.7.7.65"/>
    </reaction>
</comment>
<dbReference type="PANTHER" id="PTHR45138">
    <property type="entry name" value="REGULATORY COMPONENTS OF SENSORY TRANSDUCTION SYSTEM"/>
    <property type="match status" value="1"/>
</dbReference>